<dbReference type="PATRIC" id="fig|1618553.3.peg.190"/>
<feature type="transmembrane region" description="Helical" evidence="6">
    <location>
        <begin position="228"/>
        <end position="247"/>
    </location>
</feature>
<feature type="transmembrane region" description="Helical" evidence="6">
    <location>
        <begin position="141"/>
        <end position="158"/>
    </location>
</feature>
<dbReference type="GO" id="GO:0003677">
    <property type="term" value="F:DNA binding"/>
    <property type="evidence" value="ECO:0007669"/>
    <property type="project" value="InterPro"/>
</dbReference>
<evidence type="ECO:0000256" key="2">
    <source>
        <dbReference type="ARBA" id="ARBA00022475"/>
    </source>
</evidence>
<dbReference type="CDD" id="cd12914">
    <property type="entry name" value="PDC1_DGC_like"/>
    <property type="match status" value="1"/>
</dbReference>
<comment type="caution">
    <text evidence="9">The sequence shown here is derived from an EMBL/GenBank/DDBJ whole genome shotgun (WGS) entry which is preliminary data.</text>
</comment>
<comment type="subcellular location">
    <subcellularLocation>
        <location evidence="1">Cell membrane</location>
        <topology evidence="1">Multi-pass membrane protein</topology>
    </subcellularLocation>
</comment>
<dbReference type="Gene3D" id="1.10.1660.10">
    <property type="match status" value="1"/>
</dbReference>
<feature type="transmembrane region" description="Helical" evidence="6">
    <location>
        <begin position="310"/>
        <end position="333"/>
    </location>
</feature>
<feature type="transmembrane region" description="Helical" evidence="6">
    <location>
        <begin position="108"/>
        <end position="129"/>
    </location>
</feature>
<reference evidence="9 10" key="1">
    <citation type="journal article" date="2015" name="Nature">
        <title>rRNA introns, odd ribosomes, and small enigmatic genomes across a large radiation of phyla.</title>
        <authorList>
            <person name="Brown C.T."/>
            <person name="Hug L.A."/>
            <person name="Thomas B.C."/>
            <person name="Sharon I."/>
            <person name="Castelle C.J."/>
            <person name="Singh A."/>
            <person name="Wilkins M.J."/>
            <person name="Williams K.H."/>
            <person name="Banfield J.F."/>
        </authorList>
    </citation>
    <scope>NUCLEOTIDE SEQUENCE [LARGE SCALE GENOMIC DNA]</scope>
</reference>
<keyword evidence="3 6" id="KW-0812">Transmembrane</keyword>
<feature type="transmembrane region" description="Helical" evidence="6">
    <location>
        <begin position="277"/>
        <end position="298"/>
    </location>
</feature>
<gene>
    <name evidence="9" type="ORF">UU02_C0010G0002</name>
</gene>
<dbReference type="NCBIfam" id="TIGR01764">
    <property type="entry name" value="excise"/>
    <property type="match status" value="1"/>
</dbReference>
<keyword evidence="4 6" id="KW-1133">Transmembrane helix</keyword>
<evidence type="ECO:0000259" key="7">
    <source>
        <dbReference type="Pfam" id="PF02743"/>
    </source>
</evidence>
<dbReference type="InterPro" id="IPR041657">
    <property type="entry name" value="HTH_17"/>
</dbReference>
<feature type="transmembrane region" description="Helical" evidence="6">
    <location>
        <begin position="252"/>
        <end position="271"/>
    </location>
</feature>
<protein>
    <submittedName>
        <fullName evidence="9">Methyl-accepting chemotaxis sensory transducer with Cache sensor</fullName>
    </submittedName>
</protein>
<feature type="domain" description="Cache" evidence="7">
    <location>
        <begin position="341"/>
        <end position="567"/>
    </location>
</feature>
<evidence type="ECO:0000313" key="9">
    <source>
        <dbReference type="EMBL" id="KKR64258.1"/>
    </source>
</evidence>
<dbReference type="InterPro" id="IPR033479">
    <property type="entry name" value="dCache_1"/>
</dbReference>
<dbReference type="InterPro" id="IPR009061">
    <property type="entry name" value="DNA-bd_dom_put_sf"/>
</dbReference>
<evidence type="ECO:0000313" key="10">
    <source>
        <dbReference type="Proteomes" id="UP000034293"/>
    </source>
</evidence>
<feature type="transmembrane region" description="Helical" evidence="6">
    <location>
        <begin position="164"/>
        <end position="181"/>
    </location>
</feature>
<evidence type="ECO:0000256" key="4">
    <source>
        <dbReference type="ARBA" id="ARBA00022989"/>
    </source>
</evidence>
<feature type="transmembrane region" description="Helical" evidence="6">
    <location>
        <begin position="76"/>
        <end position="93"/>
    </location>
</feature>
<name>A0A0G0SHA1_9BACT</name>
<dbReference type="EMBL" id="LBZA01000010">
    <property type="protein sequence ID" value="KKR64258.1"/>
    <property type="molecule type" value="Genomic_DNA"/>
</dbReference>
<dbReference type="Pfam" id="PF12728">
    <property type="entry name" value="HTH_17"/>
    <property type="match status" value="1"/>
</dbReference>
<evidence type="ECO:0000256" key="6">
    <source>
        <dbReference type="SAM" id="Phobius"/>
    </source>
</evidence>
<dbReference type="Pfam" id="PF02743">
    <property type="entry name" value="dCache_1"/>
    <property type="match status" value="1"/>
</dbReference>
<accession>A0A0G0SHA1</accession>
<dbReference type="Gene3D" id="3.30.450.20">
    <property type="entry name" value="PAS domain"/>
    <property type="match status" value="1"/>
</dbReference>
<sequence length="607" mass="67204">MPKSTYTVKEVANLLGFSTNTVYKYLENGSIKAVRLGAEGRFRIPASEVNRLLQERGKSLQETPSSAPDPKKSLSIFDWFIGFLAIGLGFSQFTNPVYANAQQPLMEIAPYLNVVNILLFIGGALLLGFDTFMINKGHKHTALYLYIGVLSLVLAGIFLSQKSVSSVGYLSLSVVLILSAIKRINYRLQYLIFINLLFVLIGLGFLIWPGSSTFSILFRTGIVSRDVFAAVWFAFFCLLLFLSLKALKGSKYFMIITSFIAGTIALIYSAMSFTGGYWGRSIFGITLGTFSFVYPFASEFDTFKTKTKKEALVCFLWILGVFFIGSFMLRMAYRSFQTIILDEMNGRVELASEVTKNFMDRNTLTLSAFLSDNNLSKLLIEGSTADLDSELKQIYLSSNNSFVRMVVTDGNGKIVDTYPFYFQSQNVDISNRDYFSEPAKTGRVFVTGFIKPNSPGIEPSILISLPIIGTDGKFLGVILGSVDIFELQRQLGQIDHTGTSSFTVADSSGNYILNPDPQDTIIKAPSDSLVMKAVSGTSGSLVTYDYEGVLKLEAYKNVDDYNWGVVAAQSQSAAIRIYSLMGFATFLFFIITTIGSLTLVTFLRKNK</sequence>
<evidence type="ECO:0000256" key="1">
    <source>
        <dbReference type="ARBA" id="ARBA00004651"/>
    </source>
</evidence>
<keyword evidence="2" id="KW-1003">Cell membrane</keyword>
<proteinExistence type="predicted"/>
<feature type="domain" description="Helix-turn-helix" evidence="8">
    <location>
        <begin position="6"/>
        <end position="56"/>
    </location>
</feature>
<organism evidence="9 10">
    <name type="scientific">Candidatus Woesebacteria bacterium GW2011_GWA1_40_43</name>
    <dbReference type="NCBI Taxonomy" id="1618553"/>
    <lineage>
        <taxon>Bacteria</taxon>
        <taxon>Candidatus Woeseibacteriota</taxon>
    </lineage>
</organism>
<feature type="transmembrane region" description="Helical" evidence="6">
    <location>
        <begin position="577"/>
        <end position="603"/>
    </location>
</feature>
<evidence type="ECO:0000256" key="3">
    <source>
        <dbReference type="ARBA" id="ARBA00022692"/>
    </source>
</evidence>
<dbReference type="GO" id="GO:0005886">
    <property type="term" value="C:plasma membrane"/>
    <property type="evidence" value="ECO:0007669"/>
    <property type="project" value="UniProtKB-SubCell"/>
</dbReference>
<evidence type="ECO:0000256" key="5">
    <source>
        <dbReference type="ARBA" id="ARBA00023136"/>
    </source>
</evidence>
<evidence type="ECO:0000259" key="8">
    <source>
        <dbReference type="Pfam" id="PF12728"/>
    </source>
</evidence>
<feature type="transmembrane region" description="Helical" evidence="6">
    <location>
        <begin position="188"/>
        <end position="208"/>
    </location>
</feature>
<dbReference type="Proteomes" id="UP000034293">
    <property type="component" value="Unassembled WGS sequence"/>
</dbReference>
<dbReference type="InterPro" id="IPR010093">
    <property type="entry name" value="SinI_DNA-bd"/>
</dbReference>
<keyword evidence="5 6" id="KW-0472">Membrane</keyword>
<dbReference type="SUPFAM" id="SSF46955">
    <property type="entry name" value="Putative DNA-binding domain"/>
    <property type="match status" value="1"/>
</dbReference>
<dbReference type="AlphaFoldDB" id="A0A0G0SHA1"/>